<dbReference type="PANTHER" id="PTHR47245">
    <property type="entry name" value="PEPTIDYLPROLYL ISOMERASE"/>
    <property type="match status" value="1"/>
</dbReference>
<reference evidence="3 4" key="1">
    <citation type="submission" date="2016-11" db="EMBL/GenBank/DDBJ databases">
        <authorList>
            <person name="Jaros S."/>
            <person name="Januszkiewicz K."/>
            <person name="Wedrychowicz H."/>
        </authorList>
    </citation>
    <scope>NUCLEOTIDE SEQUENCE [LARGE SCALE GENOMIC DNA]</scope>
    <source>
        <strain evidence="3 4">DSM 26910</strain>
    </source>
</reference>
<evidence type="ECO:0000313" key="3">
    <source>
        <dbReference type="EMBL" id="SHE79585.1"/>
    </source>
</evidence>
<evidence type="ECO:0000313" key="4">
    <source>
        <dbReference type="Proteomes" id="UP000184164"/>
    </source>
</evidence>
<dbReference type="AlphaFoldDB" id="A0A1M4WEH5"/>
<dbReference type="InterPro" id="IPR027304">
    <property type="entry name" value="Trigger_fact/SurA_dom_sf"/>
</dbReference>
<evidence type="ECO:0000259" key="2">
    <source>
        <dbReference type="PROSITE" id="PS50198"/>
    </source>
</evidence>
<sequence>MKGIFLSLVFATTFSFFNLAEAQKKEVLIKIGNTEITKQEFERIYRKNNQNLLDQADVKSPKDYLDLYVNFKLKVVEAMDLKMDTISSFREELAGYRKELAAPYLTDMQYDEQLIEELHRRMQKEVDASHILFRLPEDATPEQEQAARNKALNVREEILNGRNFGNAAIEYSEDPSAKSNKGHLGYFTAFQMVTPFENAAFTTPVGEISEPVRSAFGYHLIQVHDVRKNKGEIQVAHIMKMFPQEETGFDKTQMKSEIDSIYRALLNGADFAEMAQNHSDDKRSAAQGGKMAWFSAGRMIPEFATPAFALKNIGDISEPIVTDYGFHIIKKLGEKPVPSLEEVRADIEARIKRDPERSNSTRKVFIDKLKKEYGFEENIDNLQKIQSAKIGKDQPENLLLFSFAGKDFLTEDFTRYLQNKNITTGNYSNHFNEWTDAEIIAFEDSQLEKKYPDFNYLMQEYHDGLLLFNIMDEKVWSFATQDSTGLEAFYNKSKGEFKWGERFKGLVISCKNEAARQEAENYFEANMPPTEIEDLINKEEQLIRIESGAWEKGTNSTVDYYVWNGTKPAGFNPELTFVRGDVFPPEPKTLDEARGLYISEYQNYLEQNWIKALRKKYKIKVNKKLLKSIPNV</sequence>
<keyword evidence="1 3" id="KW-0413">Isomerase</keyword>
<proteinExistence type="predicted"/>
<dbReference type="GO" id="GO:0003755">
    <property type="term" value="F:peptidyl-prolyl cis-trans isomerase activity"/>
    <property type="evidence" value="ECO:0007669"/>
    <property type="project" value="UniProtKB-KW"/>
</dbReference>
<dbReference type="InterPro" id="IPR046357">
    <property type="entry name" value="PPIase_dom_sf"/>
</dbReference>
<feature type="domain" description="PpiC" evidence="2">
    <location>
        <begin position="230"/>
        <end position="333"/>
    </location>
</feature>
<name>A0A1M4WEH5_9BACT</name>
<dbReference type="OrthoDB" id="14196at2"/>
<feature type="domain" description="PpiC" evidence="2">
    <location>
        <begin position="123"/>
        <end position="225"/>
    </location>
</feature>
<dbReference type="PANTHER" id="PTHR47245:SF2">
    <property type="entry name" value="PEPTIDYL-PROLYL CIS-TRANS ISOMERASE HP_0175-RELATED"/>
    <property type="match status" value="1"/>
</dbReference>
<dbReference type="Pfam" id="PF00639">
    <property type="entry name" value="Rotamase"/>
    <property type="match status" value="2"/>
</dbReference>
<dbReference type="SUPFAM" id="SSF109998">
    <property type="entry name" value="Triger factor/SurA peptide-binding domain-like"/>
    <property type="match status" value="1"/>
</dbReference>
<protein>
    <submittedName>
        <fullName evidence="3">Peptidyl-prolyl cis-trans isomerase SurA</fullName>
    </submittedName>
</protein>
<gene>
    <name evidence="3" type="ORF">SAMN05444274_102421</name>
</gene>
<dbReference type="InterPro" id="IPR050245">
    <property type="entry name" value="PrsA_foldase"/>
</dbReference>
<keyword evidence="4" id="KW-1185">Reference proteome</keyword>
<accession>A0A1M4WEH5</accession>
<dbReference type="RefSeq" id="WP_072999608.1">
    <property type="nucleotide sequence ID" value="NZ_FQUM01000002.1"/>
</dbReference>
<dbReference type="EMBL" id="FQUM01000002">
    <property type="protein sequence ID" value="SHE79585.1"/>
    <property type="molecule type" value="Genomic_DNA"/>
</dbReference>
<dbReference type="PROSITE" id="PS50198">
    <property type="entry name" value="PPIC_PPIASE_2"/>
    <property type="match status" value="2"/>
</dbReference>
<organism evidence="3 4">
    <name type="scientific">Mariniphaga anaerophila</name>
    <dbReference type="NCBI Taxonomy" id="1484053"/>
    <lineage>
        <taxon>Bacteria</taxon>
        <taxon>Pseudomonadati</taxon>
        <taxon>Bacteroidota</taxon>
        <taxon>Bacteroidia</taxon>
        <taxon>Marinilabiliales</taxon>
        <taxon>Prolixibacteraceae</taxon>
        <taxon>Mariniphaga</taxon>
    </lineage>
</organism>
<dbReference type="Proteomes" id="UP000184164">
    <property type="component" value="Unassembled WGS sequence"/>
</dbReference>
<dbReference type="SUPFAM" id="SSF54534">
    <property type="entry name" value="FKBP-like"/>
    <property type="match status" value="2"/>
</dbReference>
<dbReference type="InterPro" id="IPR000297">
    <property type="entry name" value="PPIase_PpiC"/>
</dbReference>
<dbReference type="STRING" id="1484053.SAMN05444274_102421"/>
<dbReference type="Gene3D" id="3.10.50.40">
    <property type="match status" value="2"/>
</dbReference>
<evidence type="ECO:0000256" key="1">
    <source>
        <dbReference type="PROSITE-ProRule" id="PRU00278"/>
    </source>
</evidence>
<keyword evidence="1" id="KW-0697">Rotamase</keyword>